<dbReference type="AlphaFoldDB" id="A0AAV4QXP8"/>
<dbReference type="EMBL" id="BPLR01006891">
    <property type="protein sequence ID" value="GIY13086.1"/>
    <property type="molecule type" value="Genomic_DNA"/>
</dbReference>
<protein>
    <submittedName>
        <fullName evidence="1">Uncharacterized protein</fullName>
    </submittedName>
</protein>
<keyword evidence="2" id="KW-1185">Reference proteome</keyword>
<comment type="caution">
    <text evidence="1">The sequence shown here is derived from an EMBL/GenBank/DDBJ whole genome shotgun (WGS) entry which is preliminary data.</text>
</comment>
<evidence type="ECO:0000313" key="2">
    <source>
        <dbReference type="Proteomes" id="UP001054945"/>
    </source>
</evidence>
<reference evidence="1 2" key="1">
    <citation type="submission" date="2021-06" db="EMBL/GenBank/DDBJ databases">
        <title>Caerostris extrusa draft genome.</title>
        <authorList>
            <person name="Kono N."/>
            <person name="Arakawa K."/>
        </authorList>
    </citation>
    <scope>NUCLEOTIDE SEQUENCE [LARGE SCALE GENOMIC DNA]</scope>
</reference>
<evidence type="ECO:0000313" key="1">
    <source>
        <dbReference type="EMBL" id="GIY13086.1"/>
    </source>
</evidence>
<gene>
    <name evidence="1" type="ORF">CEXT_62731</name>
</gene>
<sequence length="107" mass="12064">MTYAELLNVLRKRKWISRKATSPSSTPTSHQHPLMMASLCLKKVNKFQARCSLDNSLIIPEGPIPIQAARAEKKRPGPSAIKNKITFISLFTFHLLLLLREEASISH</sequence>
<name>A0AAV4QXP8_CAEEX</name>
<dbReference type="Proteomes" id="UP001054945">
    <property type="component" value="Unassembled WGS sequence"/>
</dbReference>
<organism evidence="1 2">
    <name type="scientific">Caerostris extrusa</name>
    <name type="common">Bark spider</name>
    <name type="synonym">Caerostris bankana</name>
    <dbReference type="NCBI Taxonomy" id="172846"/>
    <lineage>
        <taxon>Eukaryota</taxon>
        <taxon>Metazoa</taxon>
        <taxon>Ecdysozoa</taxon>
        <taxon>Arthropoda</taxon>
        <taxon>Chelicerata</taxon>
        <taxon>Arachnida</taxon>
        <taxon>Araneae</taxon>
        <taxon>Araneomorphae</taxon>
        <taxon>Entelegynae</taxon>
        <taxon>Araneoidea</taxon>
        <taxon>Araneidae</taxon>
        <taxon>Caerostris</taxon>
    </lineage>
</organism>
<proteinExistence type="predicted"/>
<accession>A0AAV4QXP8</accession>